<reference evidence="1 2" key="1">
    <citation type="submission" date="2019-02" db="EMBL/GenBank/DDBJ databases">
        <title>Deep-cultivation of Planctomycetes and their phenomic and genomic characterization uncovers novel biology.</title>
        <authorList>
            <person name="Wiegand S."/>
            <person name="Jogler M."/>
            <person name="Boedeker C."/>
            <person name="Pinto D."/>
            <person name="Vollmers J."/>
            <person name="Rivas-Marin E."/>
            <person name="Kohn T."/>
            <person name="Peeters S.H."/>
            <person name="Heuer A."/>
            <person name="Rast P."/>
            <person name="Oberbeckmann S."/>
            <person name="Bunk B."/>
            <person name="Jeske O."/>
            <person name="Meyerdierks A."/>
            <person name="Storesund J.E."/>
            <person name="Kallscheuer N."/>
            <person name="Luecker S."/>
            <person name="Lage O.M."/>
            <person name="Pohl T."/>
            <person name="Merkel B.J."/>
            <person name="Hornburger P."/>
            <person name="Mueller R.-W."/>
            <person name="Bruemmer F."/>
            <person name="Labrenz M."/>
            <person name="Spormann A.M."/>
            <person name="Op Den Camp H."/>
            <person name="Overmann J."/>
            <person name="Amann R."/>
            <person name="Jetten M.S.M."/>
            <person name="Mascher T."/>
            <person name="Medema M.H."/>
            <person name="Devos D.P."/>
            <person name="Kaster A.-K."/>
            <person name="Ovreas L."/>
            <person name="Rohde M."/>
            <person name="Galperin M.Y."/>
            <person name="Jogler C."/>
        </authorList>
    </citation>
    <scope>NUCLEOTIDE SEQUENCE [LARGE SCALE GENOMIC DNA]</scope>
    <source>
        <strain evidence="1 2">Enr8</strain>
    </source>
</reference>
<evidence type="ECO:0000313" key="1">
    <source>
        <dbReference type="EMBL" id="TWT34120.1"/>
    </source>
</evidence>
<keyword evidence="2" id="KW-1185">Reference proteome</keyword>
<organism evidence="1 2">
    <name type="scientific">Blastopirellula retiformator</name>
    <dbReference type="NCBI Taxonomy" id="2527970"/>
    <lineage>
        <taxon>Bacteria</taxon>
        <taxon>Pseudomonadati</taxon>
        <taxon>Planctomycetota</taxon>
        <taxon>Planctomycetia</taxon>
        <taxon>Pirellulales</taxon>
        <taxon>Pirellulaceae</taxon>
        <taxon>Blastopirellula</taxon>
    </lineage>
</organism>
<accession>A0A5C5V7S3</accession>
<dbReference type="Proteomes" id="UP000318878">
    <property type="component" value="Unassembled WGS sequence"/>
</dbReference>
<proteinExistence type="predicted"/>
<name>A0A5C5V7S3_9BACT</name>
<comment type="caution">
    <text evidence="1">The sequence shown here is derived from an EMBL/GenBank/DDBJ whole genome shotgun (WGS) entry which is preliminary data.</text>
</comment>
<dbReference type="EMBL" id="SJPF01000002">
    <property type="protein sequence ID" value="TWT34120.1"/>
    <property type="molecule type" value="Genomic_DNA"/>
</dbReference>
<dbReference type="RefSeq" id="WP_146430066.1">
    <property type="nucleotide sequence ID" value="NZ_SJPF01000002.1"/>
</dbReference>
<dbReference type="AlphaFoldDB" id="A0A5C5V7S3"/>
<dbReference type="OrthoDB" id="285538at2"/>
<sequence length="74" mass="8625">MSDDPTIPHTYEQWRDCITVRCGIALTPMFVRDRLAELRDTKHQRTKKFVEHYGTEYLACVVGWLERAGKDLGV</sequence>
<evidence type="ECO:0000313" key="2">
    <source>
        <dbReference type="Proteomes" id="UP000318878"/>
    </source>
</evidence>
<protein>
    <submittedName>
        <fullName evidence="1">Uncharacterized protein</fullName>
    </submittedName>
</protein>
<gene>
    <name evidence="1" type="ORF">Enr8_15120</name>
</gene>